<dbReference type="RefSeq" id="WP_133604519.1">
    <property type="nucleotide sequence ID" value="NZ_JAUFPJ010000008.1"/>
</dbReference>
<dbReference type="AlphaFoldDB" id="A0A4R6MZA1"/>
<keyword evidence="3" id="KW-1185">Reference proteome</keyword>
<evidence type="ECO:0000313" key="3">
    <source>
        <dbReference type="Proteomes" id="UP000295357"/>
    </source>
</evidence>
<dbReference type="EMBL" id="SNXE01000007">
    <property type="protein sequence ID" value="TDP07679.1"/>
    <property type="molecule type" value="Genomic_DNA"/>
</dbReference>
<accession>A0A4R6MZA1</accession>
<name>A0A4R6MZA1_9BURK</name>
<keyword evidence="1" id="KW-0732">Signal</keyword>
<evidence type="ECO:0000256" key="1">
    <source>
        <dbReference type="SAM" id="SignalP"/>
    </source>
</evidence>
<organism evidence="2 3">
    <name type="scientific">Roseateles asaccharophilus</name>
    <dbReference type="NCBI Taxonomy" id="582607"/>
    <lineage>
        <taxon>Bacteria</taxon>
        <taxon>Pseudomonadati</taxon>
        <taxon>Pseudomonadota</taxon>
        <taxon>Betaproteobacteria</taxon>
        <taxon>Burkholderiales</taxon>
        <taxon>Sphaerotilaceae</taxon>
        <taxon>Roseateles</taxon>
    </lineage>
</organism>
<gene>
    <name evidence="2" type="ORF">DFR39_107212</name>
</gene>
<protein>
    <submittedName>
        <fullName evidence="2">Putative secreted protein with PEP-CTERM sorting signal</fullName>
    </submittedName>
</protein>
<dbReference type="Proteomes" id="UP000295357">
    <property type="component" value="Unassembled WGS sequence"/>
</dbReference>
<feature type="chain" id="PRO_5020716386" evidence="1">
    <location>
        <begin position="27"/>
        <end position="185"/>
    </location>
</feature>
<sequence>MPTLSLALRRFGTAAALMLAALQAQASLFTLSGQIDEARSPFDHVDTASYLGKSLSGRFELDLSRVDKSLDEQLIRVEQYSFSILDYEIEINPSRTLNAVFRQGSLMGLSGSLGGYPGFRLSDGGDNAALARFALFDEVITAKGYYRIEAGSNPVSEPASLGLGLAALAAMAWSRRQRRATLPRG</sequence>
<feature type="signal peptide" evidence="1">
    <location>
        <begin position="1"/>
        <end position="26"/>
    </location>
</feature>
<reference evidence="2 3" key="1">
    <citation type="submission" date="2019-03" db="EMBL/GenBank/DDBJ databases">
        <title>Genomic Encyclopedia of Type Strains, Phase IV (KMG-IV): sequencing the most valuable type-strain genomes for metagenomic binning, comparative biology and taxonomic classification.</title>
        <authorList>
            <person name="Goeker M."/>
        </authorList>
    </citation>
    <scope>NUCLEOTIDE SEQUENCE [LARGE SCALE GENOMIC DNA]</scope>
    <source>
        <strain evidence="2 3">DSM 25082</strain>
    </source>
</reference>
<comment type="caution">
    <text evidence="2">The sequence shown here is derived from an EMBL/GenBank/DDBJ whole genome shotgun (WGS) entry which is preliminary data.</text>
</comment>
<evidence type="ECO:0000313" key="2">
    <source>
        <dbReference type="EMBL" id="TDP07679.1"/>
    </source>
</evidence>
<proteinExistence type="predicted"/>